<dbReference type="GO" id="GO:0015105">
    <property type="term" value="F:arsenite transmembrane transporter activity"/>
    <property type="evidence" value="ECO:0007669"/>
    <property type="project" value="TreeGrafter"/>
</dbReference>
<dbReference type="AlphaFoldDB" id="A0A5D3WLN6"/>
<evidence type="ECO:0000256" key="9">
    <source>
        <dbReference type="PIRNR" id="PIRNR005508"/>
    </source>
</evidence>
<dbReference type="InterPro" id="IPR002657">
    <property type="entry name" value="BilAc:Na_symport/Acr3"/>
</dbReference>
<evidence type="ECO:0000256" key="2">
    <source>
        <dbReference type="ARBA" id="ARBA00010110"/>
    </source>
</evidence>
<evidence type="ECO:0000256" key="3">
    <source>
        <dbReference type="ARBA" id="ARBA00022448"/>
    </source>
</evidence>
<dbReference type="OrthoDB" id="5290400at2"/>
<keyword evidence="6" id="KW-0059">Arsenical resistance</keyword>
<comment type="subcellular location">
    <subcellularLocation>
        <location evidence="1 9">Cell membrane</location>
        <topology evidence="1 9">Multi-pass membrane protein</topology>
    </subcellularLocation>
</comment>
<dbReference type="Proteomes" id="UP000324159">
    <property type="component" value="Unassembled WGS sequence"/>
</dbReference>
<proteinExistence type="inferred from homology"/>
<name>A0A5D3WLN6_9BACT</name>
<feature type="transmembrane region" description="Helical" evidence="10">
    <location>
        <begin position="143"/>
        <end position="165"/>
    </location>
</feature>
<dbReference type="Pfam" id="PF01758">
    <property type="entry name" value="SBF"/>
    <property type="match status" value="1"/>
</dbReference>
<accession>A0A5D3WLN6</accession>
<dbReference type="NCBIfam" id="TIGR00832">
    <property type="entry name" value="acr3"/>
    <property type="match status" value="1"/>
</dbReference>
<feature type="transmembrane region" description="Helical" evidence="10">
    <location>
        <begin position="290"/>
        <end position="310"/>
    </location>
</feature>
<dbReference type="RefSeq" id="WP_148895342.1">
    <property type="nucleotide sequence ID" value="NZ_VNIB01000003.1"/>
</dbReference>
<feature type="transmembrane region" description="Helical" evidence="10">
    <location>
        <begin position="190"/>
        <end position="209"/>
    </location>
</feature>
<dbReference type="PANTHER" id="PTHR43057:SF1">
    <property type="entry name" value="ARSENICAL-RESISTANCE PROTEIN 3"/>
    <property type="match status" value="1"/>
</dbReference>
<evidence type="ECO:0000256" key="6">
    <source>
        <dbReference type="ARBA" id="ARBA00022849"/>
    </source>
</evidence>
<feature type="transmembrane region" description="Helical" evidence="10">
    <location>
        <begin position="221"/>
        <end position="243"/>
    </location>
</feature>
<evidence type="ECO:0000256" key="4">
    <source>
        <dbReference type="ARBA" id="ARBA00022475"/>
    </source>
</evidence>
<evidence type="ECO:0000256" key="7">
    <source>
        <dbReference type="ARBA" id="ARBA00022989"/>
    </source>
</evidence>
<evidence type="ECO:0000313" key="12">
    <source>
        <dbReference type="Proteomes" id="UP000324159"/>
    </source>
</evidence>
<gene>
    <name evidence="11" type="ORF">EDC39_103193</name>
</gene>
<dbReference type="GO" id="GO:0046685">
    <property type="term" value="P:response to arsenic-containing substance"/>
    <property type="evidence" value="ECO:0007669"/>
    <property type="project" value="UniProtKB-KW"/>
</dbReference>
<feature type="transmembrane region" description="Helical" evidence="10">
    <location>
        <begin position="112"/>
        <end position="131"/>
    </location>
</feature>
<evidence type="ECO:0000256" key="8">
    <source>
        <dbReference type="ARBA" id="ARBA00023136"/>
    </source>
</evidence>
<evidence type="ECO:0000256" key="5">
    <source>
        <dbReference type="ARBA" id="ARBA00022692"/>
    </source>
</evidence>
<dbReference type="InterPro" id="IPR004706">
    <property type="entry name" value="Arsenical-R_Acr3"/>
</dbReference>
<keyword evidence="5 9" id="KW-0812">Transmembrane</keyword>
<feature type="transmembrane region" description="Helical" evidence="10">
    <location>
        <begin position="40"/>
        <end position="62"/>
    </location>
</feature>
<dbReference type="GO" id="GO:0005886">
    <property type="term" value="C:plasma membrane"/>
    <property type="evidence" value="ECO:0007669"/>
    <property type="project" value="UniProtKB-SubCell"/>
</dbReference>
<feature type="transmembrane region" description="Helical" evidence="10">
    <location>
        <begin position="12"/>
        <end position="34"/>
    </location>
</feature>
<evidence type="ECO:0000256" key="1">
    <source>
        <dbReference type="ARBA" id="ARBA00004651"/>
    </source>
</evidence>
<dbReference type="GO" id="GO:0015104">
    <property type="term" value="F:antimonite transmembrane transporter activity"/>
    <property type="evidence" value="ECO:0007669"/>
    <property type="project" value="TreeGrafter"/>
</dbReference>
<protein>
    <submittedName>
        <fullName evidence="11">ACR3 family arsenite transporter</fullName>
    </submittedName>
</protein>
<organism evidence="11 12">
    <name type="scientific">Geothermobacter ehrlichii</name>
    <dbReference type="NCBI Taxonomy" id="213224"/>
    <lineage>
        <taxon>Bacteria</taxon>
        <taxon>Pseudomonadati</taxon>
        <taxon>Thermodesulfobacteriota</taxon>
        <taxon>Desulfuromonadia</taxon>
        <taxon>Desulfuromonadales</taxon>
        <taxon>Geothermobacteraceae</taxon>
        <taxon>Geothermobacter</taxon>
    </lineage>
</organism>
<sequence length="356" mass="39205">MEHGLTKKLSFLDRYLTLWIFLAMFIGVGAGWLFPSVKDVVNTFSVGTTNIPIAIGLILMMYPPLAKVRYEELSEVFANRKILGISLLQNWVIGPVLMFILAIVFLHNYPEYMVGLIMIGLARCIAMVIVWNELAKGNTEYCAGLVAFNSVFQVLFYSVYAWFFVTVLPPLFGLEGAVVEISIGQIAESVAIYLGIPFVSGMLTRLVLVKSRGRDWYERKFIPRISPVTLVALLFTILVMFSLKGELIVSIPLDVVRIAIPLLIYFGIMFLVSFWMGVKAGADYSRTATVAFTAAGNNFELAIAVAVAVFGLDSGAAFAAVIGPLVEVPALIGLVNVAFWLQKKYYGRKEPVSAAV</sequence>
<dbReference type="PIRSF" id="PIRSF005508">
    <property type="entry name" value="Acr3"/>
    <property type="match status" value="1"/>
</dbReference>
<reference evidence="11 12" key="1">
    <citation type="submission" date="2019-07" db="EMBL/GenBank/DDBJ databases">
        <title>Genomic Encyclopedia of Type Strains, Phase IV (KMG-IV): sequencing the most valuable type-strain genomes for metagenomic binning, comparative biology and taxonomic classification.</title>
        <authorList>
            <person name="Goeker M."/>
        </authorList>
    </citation>
    <scope>NUCLEOTIDE SEQUENCE [LARGE SCALE GENOMIC DNA]</scope>
    <source>
        <strain evidence="11 12">SS015</strain>
    </source>
</reference>
<keyword evidence="4 9" id="KW-1003">Cell membrane</keyword>
<dbReference type="GO" id="GO:0015297">
    <property type="term" value="F:antiporter activity"/>
    <property type="evidence" value="ECO:0007669"/>
    <property type="project" value="UniProtKB-UniRule"/>
</dbReference>
<keyword evidence="3 9" id="KW-0813">Transport</keyword>
<comment type="caution">
    <text evidence="11">The sequence shown here is derived from an EMBL/GenBank/DDBJ whole genome shotgun (WGS) entry which is preliminary data.</text>
</comment>
<comment type="similarity">
    <text evidence="2 9">Belongs to the arsenical resistance-3 (ACR3) (TC 2.A.59) family.</text>
</comment>
<feature type="transmembrane region" description="Helical" evidence="10">
    <location>
        <begin position="82"/>
        <end position="106"/>
    </location>
</feature>
<feature type="transmembrane region" description="Helical" evidence="10">
    <location>
        <begin position="255"/>
        <end position="278"/>
    </location>
</feature>
<dbReference type="EMBL" id="VNIB01000003">
    <property type="protein sequence ID" value="TYO99347.1"/>
    <property type="molecule type" value="Genomic_DNA"/>
</dbReference>
<keyword evidence="7 9" id="KW-1133">Transmembrane helix</keyword>
<evidence type="ECO:0000313" key="11">
    <source>
        <dbReference type="EMBL" id="TYO99347.1"/>
    </source>
</evidence>
<dbReference type="InterPro" id="IPR038770">
    <property type="entry name" value="Na+/solute_symporter_sf"/>
</dbReference>
<dbReference type="FunFam" id="1.20.1530.20:FF:000009">
    <property type="entry name" value="Arsenite transporter, ACR3 family"/>
    <property type="match status" value="1"/>
</dbReference>
<keyword evidence="12" id="KW-1185">Reference proteome</keyword>
<dbReference type="PANTHER" id="PTHR43057">
    <property type="entry name" value="ARSENITE EFFLUX TRANSPORTER"/>
    <property type="match status" value="1"/>
</dbReference>
<evidence type="ECO:0000256" key="10">
    <source>
        <dbReference type="SAM" id="Phobius"/>
    </source>
</evidence>
<keyword evidence="8 9" id="KW-0472">Membrane</keyword>
<feature type="transmembrane region" description="Helical" evidence="10">
    <location>
        <begin position="316"/>
        <end position="341"/>
    </location>
</feature>
<dbReference type="Gene3D" id="1.20.1530.20">
    <property type="match status" value="1"/>
</dbReference>